<gene>
    <name evidence="1" type="ORF">FHR36_007484</name>
</gene>
<dbReference type="RefSeq" id="WP_253804602.1">
    <property type="nucleotide sequence ID" value="NZ_BAAAUB010000114.1"/>
</dbReference>
<accession>A0ABT1J9Z9</accession>
<evidence type="ECO:0000313" key="2">
    <source>
        <dbReference type="Proteomes" id="UP001206483"/>
    </source>
</evidence>
<dbReference type="EMBL" id="JAMZDX010000008">
    <property type="protein sequence ID" value="MCP2314285.1"/>
    <property type="molecule type" value="Genomic_DNA"/>
</dbReference>
<comment type="caution">
    <text evidence="1">The sequence shown here is derived from an EMBL/GenBank/DDBJ whole genome shotgun (WGS) entry which is preliminary data.</text>
</comment>
<reference evidence="1 2" key="1">
    <citation type="submission" date="2022-06" db="EMBL/GenBank/DDBJ databases">
        <title>Sequencing the genomes of 1000 actinobacteria strains.</title>
        <authorList>
            <person name="Klenk H.-P."/>
        </authorList>
    </citation>
    <scope>NUCLEOTIDE SEQUENCE [LARGE SCALE GENOMIC DNA]</scope>
    <source>
        <strain evidence="1 2">DSM 41656</strain>
    </source>
</reference>
<name>A0ABT1J9Z9_9ACTN</name>
<proteinExistence type="predicted"/>
<dbReference type="Proteomes" id="UP001206483">
    <property type="component" value="Unassembled WGS sequence"/>
</dbReference>
<evidence type="ECO:0000313" key="1">
    <source>
        <dbReference type="EMBL" id="MCP2314285.1"/>
    </source>
</evidence>
<sequence length="173" mass="19235">MPDNHQGPAVYLANAEVLAMGFTGTDVADRGTDPETDAVHGLVASRLLAADWRHWPAPERDALEGVWRAWWQSALHHHPAGQHITDVLETVSVGTGALAPWLAIWSATRTETADRHLADALDSWLRWGELADLHLGFYNELHATPELLPWLLSLENGRIHAAQLVEIEHIAYR</sequence>
<organism evidence="1 2">
    <name type="scientific">Kitasatospora paracochleata</name>
    <dbReference type="NCBI Taxonomy" id="58354"/>
    <lineage>
        <taxon>Bacteria</taxon>
        <taxon>Bacillati</taxon>
        <taxon>Actinomycetota</taxon>
        <taxon>Actinomycetes</taxon>
        <taxon>Kitasatosporales</taxon>
        <taxon>Streptomycetaceae</taxon>
        <taxon>Kitasatospora</taxon>
    </lineage>
</organism>
<keyword evidence="2" id="KW-1185">Reference proteome</keyword>
<protein>
    <submittedName>
        <fullName evidence="1">Uncharacterized protein</fullName>
    </submittedName>
</protein>